<dbReference type="InterPro" id="IPR025965">
    <property type="entry name" value="FlgD/Vpr_Ig-like"/>
</dbReference>
<dbReference type="Proteomes" id="UP000315525">
    <property type="component" value="Unassembled WGS sequence"/>
</dbReference>
<evidence type="ECO:0000313" key="2">
    <source>
        <dbReference type="EMBL" id="TET47229.1"/>
    </source>
</evidence>
<reference evidence="2 3" key="1">
    <citation type="submission" date="2019-03" db="EMBL/GenBank/DDBJ databases">
        <title>Metabolic potential of uncultured bacteria and archaea associated with petroleum seepage in deep-sea sediments.</title>
        <authorList>
            <person name="Dong X."/>
            <person name="Hubert C."/>
        </authorList>
    </citation>
    <scope>NUCLEOTIDE SEQUENCE [LARGE SCALE GENOMIC DNA]</scope>
    <source>
        <strain evidence="2">E44_bin18</strain>
    </source>
</reference>
<protein>
    <submittedName>
        <fullName evidence="2">T9SS type A sorting domain-containing protein</fullName>
    </submittedName>
</protein>
<organism evidence="2 3">
    <name type="scientific">candidate division TA06 bacterium</name>
    <dbReference type="NCBI Taxonomy" id="2250710"/>
    <lineage>
        <taxon>Bacteria</taxon>
        <taxon>Bacteria division TA06</taxon>
    </lineage>
</organism>
<dbReference type="NCBIfam" id="TIGR04183">
    <property type="entry name" value="Por_Secre_tail"/>
    <property type="match status" value="1"/>
</dbReference>
<sequence>MFGLSYFACKPINRSEGVSVMRTFIACIALMFCVLLYCQVCAAPDELSNPPLMPAPNTQIKSHTLGNMKLVVSNWGFFGNEAQYNEYEWSCEFPADSSQDYLFQGALWIGGIVDGETLVSVGADGWLLEHELFPGSALGDTIVERSCDTLSPYYRRDAVSEQDLVATYTDTITDTLIVPPDHRPMGIKITQQTYCWKHDHIKDSILMRLLIENIRGDLHTVRDIYVGLYIDGDVTPVTSNIACRVQAAQDDITGFRAWGDESDTLWTPGTTLYHWNEQTQSYDSTDVVGTPMYQSPCDYTTVAWLADDDGVHPDPPCTGMGTADAVTGVRVVCPAGQEVSYNWWFSDSDDSLDWGPYHTEDPDDPDGTPMGDGAKYRIMKNGYFDPDQVCDSLVYPAGIDSINDTRYLLSFGPHDLPAGDTLEIALAFIGGEHFHSEGTWCEWNFDDLATNASWAHAVCDNPGTDTDGDGYAGDFLIIGGKKLFICGDGIPDFRVPRRWPPDPCRVPTGIAEESTRPGMWKPELRQNLPNPFSVSTRIVFAVSNGGELRLDVFDISGRLVANLLDTKVAAGYHECEWNGLDAKGQKVPSGVYFYRLNFNGQSLTRKMVVLR</sequence>
<proteinExistence type="predicted"/>
<comment type="caution">
    <text evidence="2">The sequence shown here is derived from an EMBL/GenBank/DDBJ whole genome shotgun (WGS) entry which is preliminary data.</text>
</comment>
<dbReference type="Pfam" id="PF13860">
    <property type="entry name" value="FlgD_ig"/>
    <property type="match status" value="1"/>
</dbReference>
<feature type="domain" description="FlgD/Vpr Ig-like" evidence="1">
    <location>
        <begin position="547"/>
        <end position="594"/>
    </location>
</feature>
<evidence type="ECO:0000259" key="1">
    <source>
        <dbReference type="Pfam" id="PF13860"/>
    </source>
</evidence>
<evidence type="ECO:0000313" key="3">
    <source>
        <dbReference type="Proteomes" id="UP000315525"/>
    </source>
</evidence>
<dbReference type="InterPro" id="IPR026444">
    <property type="entry name" value="Secre_tail"/>
</dbReference>
<name>A0A523UXV4_UNCT6</name>
<accession>A0A523UXV4</accession>
<dbReference type="Gene3D" id="2.60.40.4070">
    <property type="match status" value="1"/>
</dbReference>
<dbReference type="EMBL" id="SOJN01000028">
    <property type="protein sequence ID" value="TET47229.1"/>
    <property type="molecule type" value="Genomic_DNA"/>
</dbReference>
<dbReference type="AlphaFoldDB" id="A0A523UXV4"/>
<gene>
    <name evidence="2" type="ORF">E3J62_02070</name>
</gene>